<feature type="domain" description="GAG-pre-integrase" evidence="1">
    <location>
        <begin position="78"/>
        <end position="115"/>
    </location>
</feature>
<evidence type="ECO:0000259" key="2">
    <source>
        <dbReference type="Pfam" id="PF22936"/>
    </source>
</evidence>
<comment type="caution">
    <text evidence="3">The sequence shown here is derived from an EMBL/GenBank/DDBJ whole genome shotgun (WGS) entry which is preliminary data.</text>
</comment>
<organism evidence="3 4">
    <name type="scientific">Arabis nemorensis</name>
    <dbReference type="NCBI Taxonomy" id="586526"/>
    <lineage>
        <taxon>Eukaryota</taxon>
        <taxon>Viridiplantae</taxon>
        <taxon>Streptophyta</taxon>
        <taxon>Embryophyta</taxon>
        <taxon>Tracheophyta</taxon>
        <taxon>Spermatophyta</taxon>
        <taxon>Magnoliopsida</taxon>
        <taxon>eudicotyledons</taxon>
        <taxon>Gunneridae</taxon>
        <taxon>Pentapetalae</taxon>
        <taxon>rosids</taxon>
        <taxon>malvids</taxon>
        <taxon>Brassicales</taxon>
        <taxon>Brassicaceae</taxon>
        <taxon>Arabideae</taxon>
        <taxon>Arabis</taxon>
    </lineage>
</organism>
<sequence>MGNQGRSKIVGKGDVILTSNTGSKIILKDVRHVPDMHLNLISTGKLDDAGLGNHFGEGKWKLTKRNLVMARGKKGGSLYVTQAKICKEEVNVVNADMELWHRRLDHMNEKGLNILA</sequence>
<evidence type="ECO:0000313" key="4">
    <source>
        <dbReference type="Proteomes" id="UP000489600"/>
    </source>
</evidence>
<reference evidence="3" key="1">
    <citation type="submission" date="2019-07" db="EMBL/GenBank/DDBJ databases">
        <authorList>
            <person name="Dittberner H."/>
        </authorList>
    </citation>
    <scope>NUCLEOTIDE SEQUENCE [LARGE SCALE GENOMIC DNA]</scope>
</reference>
<dbReference type="Pfam" id="PF22936">
    <property type="entry name" value="Pol_BBD"/>
    <property type="match status" value="1"/>
</dbReference>
<gene>
    <name evidence="3" type="ORF">ANE_LOCUS8919</name>
</gene>
<dbReference type="Pfam" id="PF13976">
    <property type="entry name" value="gag_pre-integrs"/>
    <property type="match status" value="1"/>
</dbReference>
<proteinExistence type="predicted"/>
<dbReference type="InterPro" id="IPR025724">
    <property type="entry name" value="GAG-pre-integrase_dom"/>
</dbReference>
<protein>
    <recommendedName>
        <fullName evidence="5">GAG-pre-integrase domain-containing protein</fullName>
    </recommendedName>
</protein>
<dbReference type="EMBL" id="CABITT030000003">
    <property type="protein sequence ID" value="VVA98474.1"/>
    <property type="molecule type" value="Genomic_DNA"/>
</dbReference>
<dbReference type="InterPro" id="IPR054722">
    <property type="entry name" value="PolX-like_BBD"/>
</dbReference>
<dbReference type="Proteomes" id="UP000489600">
    <property type="component" value="Unassembled WGS sequence"/>
</dbReference>
<feature type="domain" description="Retrovirus-related Pol polyprotein from transposon TNT 1-94-like beta-barrel" evidence="2">
    <location>
        <begin position="1"/>
        <end position="50"/>
    </location>
</feature>
<keyword evidence="4" id="KW-1185">Reference proteome</keyword>
<evidence type="ECO:0008006" key="5">
    <source>
        <dbReference type="Google" id="ProtNLM"/>
    </source>
</evidence>
<evidence type="ECO:0000313" key="3">
    <source>
        <dbReference type="EMBL" id="VVA98474.1"/>
    </source>
</evidence>
<dbReference type="OrthoDB" id="1727805at2759"/>
<evidence type="ECO:0000259" key="1">
    <source>
        <dbReference type="Pfam" id="PF13976"/>
    </source>
</evidence>
<dbReference type="AlphaFoldDB" id="A0A565BAS4"/>
<name>A0A565BAS4_9BRAS</name>
<accession>A0A565BAS4</accession>